<evidence type="ECO:0000256" key="1">
    <source>
        <dbReference type="SAM" id="MobiDB-lite"/>
    </source>
</evidence>
<feature type="region of interest" description="Disordered" evidence="1">
    <location>
        <begin position="28"/>
        <end position="62"/>
    </location>
</feature>
<organism evidence="2 3">
    <name type="scientific">Burkholderia puraquae</name>
    <dbReference type="NCBI Taxonomy" id="1904757"/>
    <lineage>
        <taxon>Bacteria</taxon>
        <taxon>Pseudomonadati</taxon>
        <taxon>Pseudomonadota</taxon>
        <taxon>Betaproteobacteria</taxon>
        <taxon>Burkholderiales</taxon>
        <taxon>Burkholderiaceae</taxon>
        <taxon>Burkholderia</taxon>
        <taxon>Burkholderia cepacia complex</taxon>
    </lineage>
</organism>
<evidence type="ECO:0000313" key="3">
    <source>
        <dbReference type="Proteomes" id="UP000494135"/>
    </source>
</evidence>
<sequence>MICIKHPTQWRGPYVPLRPPFAWKRRRYTESGPVPVRGTPSGARDRDRLDAHQAGTGSGRLQ</sequence>
<dbReference type="Proteomes" id="UP000494135">
    <property type="component" value="Unassembled WGS sequence"/>
</dbReference>
<name>A0A6J5DZC1_9BURK</name>
<dbReference type="AlphaFoldDB" id="A0A6J5DZC1"/>
<accession>A0A6J5DZC1</accession>
<evidence type="ECO:0000313" key="2">
    <source>
        <dbReference type="EMBL" id="CAB3758316.1"/>
    </source>
</evidence>
<proteinExistence type="predicted"/>
<dbReference type="EMBL" id="CADIKG010000007">
    <property type="protein sequence ID" value="CAB3758316.1"/>
    <property type="molecule type" value="Genomic_DNA"/>
</dbReference>
<reference evidence="2 3" key="1">
    <citation type="submission" date="2020-04" db="EMBL/GenBank/DDBJ databases">
        <authorList>
            <person name="De Canck E."/>
        </authorList>
    </citation>
    <scope>NUCLEOTIDE SEQUENCE [LARGE SCALE GENOMIC DNA]</scope>
    <source>
        <strain evidence="2 3">LMG 29660</strain>
    </source>
</reference>
<gene>
    <name evidence="2" type="ORF">LMG29660_03391</name>
</gene>
<protein>
    <submittedName>
        <fullName evidence="2">Uncharacterized protein</fullName>
    </submittedName>
</protein>